<accession>A0A6C0I5Q8</accession>
<name>A0A6C0I5Q8_9ZZZZ</name>
<sequence length="146" mass="17419">MLTLNPTDINSLIFQYINLKELYNLYFSNKNIKKDIDHYILQKYKKLFKQLLHENKCIHCFNLCDTVKFKVCDECTLDTCWFCYSKVGFLNLLLCSHFNVQDKRIDYVYKCVHKCDYKCNKCKRIYNKDDVCVNNSTITCIPCACL</sequence>
<evidence type="ECO:0000313" key="1">
    <source>
        <dbReference type="EMBL" id="QHT88129.1"/>
    </source>
</evidence>
<reference evidence="1" key="1">
    <citation type="journal article" date="2020" name="Nature">
        <title>Giant virus diversity and host interactions through global metagenomics.</title>
        <authorList>
            <person name="Schulz F."/>
            <person name="Roux S."/>
            <person name="Paez-Espino D."/>
            <person name="Jungbluth S."/>
            <person name="Walsh D.A."/>
            <person name="Denef V.J."/>
            <person name="McMahon K.D."/>
            <person name="Konstantinidis K.T."/>
            <person name="Eloe-Fadrosh E.A."/>
            <person name="Kyrpides N.C."/>
            <person name="Woyke T."/>
        </authorList>
    </citation>
    <scope>NUCLEOTIDE SEQUENCE</scope>
    <source>
        <strain evidence="1">GVMAG-M-3300023184-24</strain>
    </source>
</reference>
<dbReference type="EMBL" id="MN740109">
    <property type="protein sequence ID" value="QHT88129.1"/>
    <property type="molecule type" value="Genomic_DNA"/>
</dbReference>
<organism evidence="1">
    <name type="scientific">viral metagenome</name>
    <dbReference type="NCBI Taxonomy" id="1070528"/>
    <lineage>
        <taxon>unclassified sequences</taxon>
        <taxon>metagenomes</taxon>
        <taxon>organismal metagenomes</taxon>
    </lineage>
</organism>
<evidence type="ECO:0008006" key="2">
    <source>
        <dbReference type="Google" id="ProtNLM"/>
    </source>
</evidence>
<dbReference type="AlphaFoldDB" id="A0A6C0I5Q8"/>
<protein>
    <recommendedName>
        <fullName evidence="2">F-box domain-containing protein</fullName>
    </recommendedName>
</protein>
<proteinExistence type="predicted"/>